<keyword evidence="2" id="KW-0540">Nuclease</keyword>
<dbReference type="GO" id="GO:0004519">
    <property type="term" value="F:endonuclease activity"/>
    <property type="evidence" value="ECO:0007669"/>
    <property type="project" value="UniProtKB-KW"/>
</dbReference>
<dbReference type="KEGG" id="ggr:HKW67_21980"/>
<gene>
    <name evidence="2" type="ORF">HKW67_21980</name>
</gene>
<reference evidence="2 3" key="1">
    <citation type="submission" date="2020-05" db="EMBL/GenBank/DDBJ databases">
        <title>Complete genome sequence of Gemmatimonas greenlandica TET16.</title>
        <authorList>
            <person name="Zeng Y."/>
        </authorList>
    </citation>
    <scope>NUCLEOTIDE SEQUENCE [LARGE SCALE GENOMIC DNA]</scope>
    <source>
        <strain evidence="2 3">TET16</strain>
    </source>
</reference>
<dbReference type="SMART" id="SM00507">
    <property type="entry name" value="HNHc"/>
    <property type="match status" value="1"/>
</dbReference>
<dbReference type="InterPro" id="IPR029471">
    <property type="entry name" value="HNH_5"/>
</dbReference>
<keyword evidence="2" id="KW-0255">Endonuclease</keyword>
<dbReference type="Proteomes" id="UP000500938">
    <property type="component" value="Chromosome"/>
</dbReference>
<dbReference type="CDD" id="cd00085">
    <property type="entry name" value="HNHc"/>
    <property type="match status" value="1"/>
</dbReference>
<dbReference type="InterPro" id="IPR003615">
    <property type="entry name" value="HNH_nuc"/>
</dbReference>
<dbReference type="RefSeq" id="WP_171227443.1">
    <property type="nucleotide sequence ID" value="NZ_CP053085.1"/>
</dbReference>
<evidence type="ECO:0000313" key="2">
    <source>
        <dbReference type="EMBL" id="QJR38006.1"/>
    </source>
</evidence>
<feature type="domain" description="HNH nuclease" evidence="1">
    <location>
        <begin position="26"/>
        <end position="78"/>
    </location>
</feature>
<dbReference type="InterPro" id="IPR052892">
    <property type="entry name" value="NA-targeting_endonuclease"/>
</dbReference>
<organism evidence="2 3">
    <name type="scientific">Gemmatimonas groenlandica</name>
    <dbReference type="NCBI Taxonomy" id="2732249"/>
    <lineage>
        <taxon>Bacteria</taxon>
        <taxon>Pseudomonadati</taxon>
        <taxon>Gemmatimonadota</taxon>
        <taxon>Gemmatimonadia</taxon>
        <taxon>Gemmatimonadales</taxon>
        <taxon>Gemmatimonadaceae</taxon>
        <taxon>Gemmatimonas</taxon>
    </lineage>
</organism>
<proteinExistence type="predicted"/>
<name>A0A6M4IWP8_9BACT</name>
<keyword evidence="2" id="KW-0378">Hydrolase</keyword>
<protein>
    <submittedName>
        <fullName evidence="2">HNH endonuclease</fullName>
    </submittedName>
</protein>
<dbReference type="Gene3D" id="1.10.30.50">
    <property type="match status" value="1"/>
</dbReference>
<dbReference type="EMBL" id="CP053085">
    <property type="protein sequence ID" value="QJR38006.1"/>
    <property type="molecule type" value="Genomic_DNA"/>
</dbReference>
<sequence>MRLTASAGASSLRPQVAAQVAAKQAMRRAALRDCGQRCVYCAARLDHRTATLDHVVPLARGGAHDPGNLVTACGPCNRLKCDMLPFDFFARHPWAGSNFVRYARSVHRALKRGARRAVSLAFARADLMAA</sequence>
<dbReference type="PANTHER" id="PTHR33877">
    <property type="entry name" value="SLL1193 PROTEIN"/>
    <property type="match status" value="1"/>
</dbReference>
<keyword evidence="3" id="KW-1185">Reference proteome</keyword>
<evidence type="ECO:0000313" key="3">
    <source>
        <dbReference type="Proteomes" id="UP000500938"/>
    </source>
</evidence>
<dbReference type="AlphaFoldDB" id="A0A6M4IWP8"/>
<evidence type="ECO:0000259" key="1">
    <source>
        <dbReference type="SMART" id="SM00507"/>
    </source>
</evidence>
<accession>A0A6M4IWP8</accession>
<dbReference type="PANTHER" id="PTHR33877:SF2">
    <property type="entry name" value="OS07G0170200 PROTEIN"/>
    <property type="match status" value="1"/>
</dbReference>
<dbReference type="Pfam" id="PF14279">
    <property type="entry name" value="HNH_5"/>
    <property type="match status" value="1"/>
</dbReference>